<dbReference type="InterPro" id="IPR044885">
    <property type="entry name" value="PRESA_N_sf"/>
</dbReference>
<evidence type="ECO:0000256" key="1">
    <source>
        <dbReference type="SAM" id="Phobius"/>
    </source>
</evidence>
<reference evidence="4" key="1">
    <citation type="submission" date="2017-04" db="EMBL/GenBank/DDBJ databases">
        <title>Plasmodium gonderi genome.</title>
        <authorList>
            <person name="Arisue N."/>
            <person name="Honma H."/>
            <person name="Kawai S."/>
            <person name="Tougan T."/>
            <person name="Tanabe K."/>
            <person name="Horii T."/>
        </authorList>
    </citation>
    <scope>NUCLEOTIDE SEQUENCE [LARGE SCALE GENOMIC DNA]</scope>
    <source>
        <strain evidence="4">ATCC 30045</strain>
    </source>
</reference>
<keyword evidence="1" id="KW-0472">Membrane</keyword>
<name>A0A1Y1JH65_PLAGO</name>
<gene>
    <name evidence="3" type="ORF">PGO_051930</name>
</gene>
<keyword evidence="1" id="KW-1133">Transmembrane helix</keyword>
<accession>A0A1Y1JH65</accession>
<protein>
    <submittedName>
        <fullName evidence="3">RAD protein</fullName>
    </submittedName>
</protein>
<feature type="domain" description="Plasmodium RESA N-terminal" evidence="2">
    <location>
        <begin position="139"/>
        <end position="263"/>
    </location>
</feature>
<dbReference type="Proteomes" id="UP000195521">
    <property type="component" value="Unassembled WGS sequence"/>
</dbReference>
<sequence length="277" mass="32294">MLTKGNLKAFSKFSRHTIYILLFLILAILPWRPIIVKKWRTSKGRTLASNLEPKEEYRRVQSGNFNSPSFANTLLETFLNEWESNAERSSAERSNAERSSAECCNAECFNAECCNAERSNTNGGKTPLEIYEPDTIREVSREELNKRIAYCGMLVINKKRAHAAIYAYINYLKGKYYKMLANLKNNFLNLASTHGLPEELQNIYWTQCENELIRDLKVAENISQKHFKLLMDNKVIFTLHFNWTLAAHEASWFADMFEKELKWNRILQDRINNYVLG</sequence>
<feature type="transmembrane region" description="Helical" evidence="1">
    <location>
        <begin position="16"/>
        <end position="35"/>
    </location>
</feature>
<dbReference type="OMA" id="EYWHECK"/>
<dbReference type="Gene3D" id="6.10.280.180">
    <property type="entry name" value="Plasmodium RESA, N-terminal helical domain"/>
    <property type="match status" value="1"/>
</dbReference>
<dbReference type="AlphaFoldDB" id="A0A1Y1JH65"/>
<evidence type="ECO:0000313" key="3">
    <source>
        <dbReference type="EMBL" id="GAW79783.1"/>
    </source>
</evidence>
<dbReference type="Pfam" id="PF09687">
    <property type="entry name" value="PRESAN"/>
    <property type="match status" value="1"/>
</dbReference>
<proteinExistence type="predicted"/>
<dbReference type="InterPro" id="IPR019111">
    <property type="entry name" value="PRESA_N"/>
</dbReference>
<keyword evidence="1" id="KW-0812">Transmembrane</keyword>
<keyword evidence="4" id="KW-1185">Reference proteome</keyword>
<dbReference type="EMBL" id="BDQF01000006">
    <property type="protein sequence ID" value="GAW79783.1"/>
    <property type="molecule type" value="Genomic_DNA"/>
</dbReference>
<evidence type="ECO:0000259" key="2">
    <source>
        <dbReference type="Pfam" id="PF09687"/>
    </source>
</evidence>
<dbReference type="GeneID" id="39746495"/>
<dbReference type="RefSeq" id="XP_028542372.1">
    <property type="nucleotide sequence ID" value="XM_028686571.1"/>
</dbReference>
<organism evidence="3 4">
    <name type="scientific">Plasmodium gonderi</name>
    <dbReference type="NCBI Taxonomy" id="77519"/>
    <lineage>
        <taxon>Eukaryota</taxon>
        <taxon>Sar</taxon>
        <taxon>Alveolata</taxon>
        <taxon>Apicomplexa</taxon>
        <taxon>Aconoidasida</taxon>
        <taxon>Haemosporida</taxon>
        <taxon>Plasmodiidae</taxon>
        <taxon>Plasmodium</taxon>
        <taxon>Plasmodium (Plasmodium)</taxon>
    </lineage>
</organism>
<evidence type="ECO:0000313" key="4">
    <source>
        <dbReference type="Proteomes" id="UP000195521"/>
    </source>
</evidence>
<comment type="caution">
    <text evidence="3">The sequence shown here is derived from an EMBL/GenBank/DDBJ whole genome shotgun (WGS) entry which is preliminary data.</text>
</comment>
<dbReference type="OrthoDB" id="382414at2759"/>